<feature type="domain" description="PINIT" evidence="13">
    <location>
        <begin position="32"/>
        <end position="200"/>
    </location>
</feature>
<gene>
    <name evidence="14" type="primary">pli1</name>
    <name evidence="14" type="ORF">SLS55_003551</name>
</gene>
<evidence type="ECO:0000256" key="3">
    <source>
        <dbReference type="ARBA" id="ARBA00005383"/>
    </source>
</evidence>
<comment type="caution">
    <text evidence="14">The sequence shown here is derived from an EMBL/GenBank/DDBJ whole genome shotgun (WGS) entry which is preliminary data.</text>
</comment>
<reference evidence="14 15" key="1">
    <citation type="submission" date="2024-02" db="EMBL/GenBank/DDBJ databases">
        <title>De novo assembly and annotation of 12 fungi associated with fruit tree decline syndrome in Ontario, Canada.</title>
        <authorList>
            <person name="Sulman M."/>
            <person name="Ellouze W."/>
            <person name="Ilyukhin E."/>
        </authorList>
    </citation>
    <scope>NUCLEOTIDE SEQUENCE [LARGE SCALE GENOMIC DNA]</scope>
    <source>
        <strain evidence="14 15">FDS-637</strain>
    </source>
</reference>
<dbReference type="Proteomes" id="UP001430584">
    <property type="component" value="Unassembled WGS sequence"/>
</dbReference>
<keyword evidence="7" id="KW-0833">Ubl conjugation pathway</keyword>
<dbReference type="InterPro" id="IPR038654">
    <property type="entry name" value="PINIT_sf"/>
</dbReference>
<evidence type="ECO:0000259" key="13">
    <source>
        <dbReference type="PROSITE" id="PS51466"/>
    </source>
</evidence>
<accession>A0ABR3CNA5</accession>
<evidence type="ECO:0000259" key="12">
    <source>
        <dbReference type="PROSITE" id="PS51044"/>
    </source>
</evidence>
<keyword evidence="15" id="KW-1185">Reference proteome</keyword>
<dbReference type="InterPro" id="IPR036361">
    <property type="entry name" value="SAP_dom_sf"/>
</dbReference>
<name>A0ABR3CNA5_9PEZI</name>
<evidence type="ECO:0000313" key="15">
    <source>
        <dbReference type="Proteomes" id="UP001430584"/>
    </source>
</evidence>
<sequence>MASGQSLQQQANSLHPRLKNLINNDLKEICRSEELPVSGVKAVLQERIIKPRFSFKQSPFYDVEEALAPTVELQGAEVLPNNRTSTTITVQLPADIVDRLKSSSSMRALLFSAADPVLAPYAAADIAFPHQLEVKINGDEVRSNFKGLKNKPGSTRPADITDFLRRIPGYNNNIQITYALTQKASRERKFHMVVYLARKHSVAELAGRINRIFSKDKVMDEMRARAQDPDIVIESQIVSLRDPVAGIRISMPCRSTVCSHNECFDAMSFLQLQEQAPTWICPICSKTISYEALAVDRYMQDILAKTSSSTDQARIYPDGTWSPGSADKTKNDHATPSSEANGSKAPADDSDDDLVEIVAPPMMKKEESMTPLHSVNTPPVSSRPPMPSRPRQPVNGNYSTPQTHNNFYDANQQWYNTSRTR</sequence>
<evidence type="ECO:0000256" key="10">
    <source>
        <dbReference type="PROSITE-ProRule" id="PRU00452"/>
    </source>
</evidence>
<evidence type="ECO:0000256" key="5">
    <source>
        <dbReference type="ARBA" id="ARBA00022723"/>
    </source>
</evidence>
<evidence type="ECO:0000256" key="11">
    <source>
        <dbReference type="SAM" id="MobiDB-lite"/>
    </source>
</evidence>
<proteinExistence type="inferred from homology"/>
<comment type="subcellular location">
    <subcellularLocation>
        <location evidence="1">Nucleus</location>
    </subcellularLocation>
</comment>
<dbReference type="InterPro" id="IPR023321">
    <property type="entry name" value="PINIT"/>
</dbReference>
<evidence type="ECO:0000256" key="2">
    <source>
        <dbReference type="ARBA" id="ARBA00004718"/>
    </source>
</evidence>
<dbReference type="Gene3D" id="3.30.40.10">
    <property type="entry name" value="Zinc/RING finger domain, C3HC4 (zinc finger)"/>
    <property type="match status" value="1"/>
</dbReference>
<dbReference type="InterPro" id="IPR003034">
    <property type="entry name" value="SAP_dom"/>
</dbReference>
<dbReference type="InterPro" id="IPR004181">
    <property type="entry name" value="Znf_MIZ"/>
</dbReference>
<keyword evidence="8" id="KW-0862">Zinc</keyword>
<comment type="similarity">
    <text evidence="3">Belongs to the PIAS family.</text>
</comment>
<dbReference type="GO" id="GO:0016874">
    <property type="term" value="F:ligase activity"/>
    <property type="evidence" value="ECO:0007669"/>
    <property type="project" value="UniProtKB-KW"/>
</dbReference>
<evidence type="ECO:0000256" key="8">
    <source>
        <dbReference type="ARBA" id="ARBA00022833"/>
    </source>
</evidence>
<evidence type="ECO:0000256" key="6">
    <source>
        <dbReference type="ARBA" id="ARBA00022771"/>
    </source>
</evidence>
<dbReference type="PROSITE" id="PS51466">
    <property type="entry name" value="PINIT"/>
    <property type="match status" value="1"/>
</dbReference>
<feature type="compositionally biased region" description="Pro residues" evidence="11">
    <location>
        <begin position="381"/>
        <end position="390"/>
    </location>
</feature>
<dbReference type="InterPro" id="IPR013083">
    <property type="entry name" value="Znf_RING/FYVE/PHD"/>
</dbReference>
<dbReference type="Pfam" id="PF14324">
    <property type="entry name" value="PINIT"/>
    <property type="match status" value="1"/>
</dbReference>
<dbReference type="SUPFAM" id="SSF68906">
    <property type="entry name" value="SAP domain"/>
    <property type="match status" value="1"/>
</dbReference>
<evidence type="ECO:0000313" key="14">
    <source>
        <dbReference type="EMBL" id="KAL0262113.1"/>
    </source>
</evidence>
<dbReference type="RefSeq" id="XP_066635142.1">
    <property type="nucleotide sequence ID" value="XM_066775023.1"/>
</dbReference>
<dbReference type="PANTHER" id="PTHR10782:SF4">
    <property type="entry name" value="TONALLI, ISOFORM E"/>
    <property type="match status" value="1"/>
</dbReference>
<keyword evidence="9" id="KW-0539">Nucleus</keyword>
<evidence type="ECO:0000256" key="7">
    <source>
        <dbReference type="ARBA" id="ARBA00022786"/>
    </source>
</evidence>
<dbReference type="PROSITE" id="PS51044">
    <property type="entry name" value="ZF_SP_RING"/>
    <property type="match status" value="1"/>
</dbReference>
<dbReference type="PANTHER" id="PTHR10782">
    <property type="entry name" value="ZINC FINGER MIZ DOMAIN-CONTAINING PROTEIN"/>
    <property type="match status" value="1"/>
</dbReference>
<keyword evidence="14" id="KW-0436">Ligase</keyword>
<protein>
    <submittedName>
        <fullName evidence="14">E3 SUMO-protein ligase pli1</fullName>
    </submittedName>
</protein>
<dbReference type="SMART" id="SM00513">
    <property type="entry name" value="SAP"/>
    <property type="match status" value="1"/>
</dbReference>
<organism evidence="14 15">
    <name type="scientific">Diplodia seriata</name>
    <dbReference type="NCBI Taxonomy" id="420778"/>
    <lineage>
        <taxon>Eukaryota</taxon>
        <taxon>Fungi</taxon>
        <taxon>Dikarya</taxon>
        <taxon>Ascomycota</taxon>
        <taxon>Pezizomycotina</taxon>
        <taxon>Dothideomycetes</taxon>
        <taxon>Dothideomycetes incertae sedis</taxon>
        <taxon>Botryosphaeriales</taxon>
        <taxon>Botryosphaeriaceae</taxon>
        <taxon>Diplodia</taxon>
    </lineage>
</organism>
<evidence type="ECO:0000256" key="1">
    <source>
        <dbReference type="ARBA" id="ARBA00004123"/>
    </source>
</evidence>
<comment type="pathway">
    <text evidence="2">Protein modification; protein sumoylation.</text>
</comment>
<dbReference type="Pfam" id="PF02891">
    <property type="entry name" value="zf-MIZ"/>
    <property type="match status" value="1"/>
</dbReference>
<dbReference type="EMBL" id="JAJVCZ030000003">
    <property type="protein sequence ID" value="KAL0262113.1"/>
    <property type="molecule type" value="Genomic_DNA"/>
</dbReference>
<dbReference type="Pfam" id="PF02037">
    <property type="entry name" value="SAP"/>
    <property type="match status" value="1"/>
</dbReference>
<dbReference type="GeneID" id="92007636"/>
<keyword evidence="6 10" id="KW-0863">Zinc-finger</keyword>
<feature type="domain" description="SP-RING-type" evidence="12">
    <location>
        <begin position="227"/>
        <end position="312"/>
    </location>
</feature>
<keyword evidence="4" id="KW-0808">Transferase</keyword>
<evidence type="ECO:0000256" key="4">
    <source>
        <dbReference type="ARBA" id="ARBA00022679"/>
    </source>
</evidence>
<dbReference type="Gene3D" id="2.60.120.780">
    <property type="entry name" value="PINIT domain"/>
    <property type="match status" value="1"/>
</dbReference>
<feature type="region of interest" description="Disordered" evidence="11">
    <location>
        <begin position="307"/>
        <end position="421"/>
    </location>
</feature>
<keyword evidence="5" id="KW-0479">Metal-binding</keyword>
<evidence type="ECO:0000256" key="9">
    <source>
        <dbReference type="ARBA" id="ARBA00023242"/>
    </source>
</evidence>
<feature type="compositionally biased region" description="Polar residues" evidence="11">
    <location>
        <begin position="394"/>
        <end position="421"/>
    </location>
</feature>